<gene>
    <name evidence="2" type="ORF">IQ266_00295</name>
</gene>
<dbReference type="Proteomes" id="UP000625316">
    <property type="component" value="Unassembled WGS sequence"/>
</dbReference>
<comment type="caution">
    <text evidence="2">The sequence shown here is derived from an EMBL/GenBank/DDBJ whole genome shotgun (WGS) entry which is preliminary data.</text>
</comment>
<dbReference type="RefSeq" id="WP_264323011.1">
    <property type="nucleotide sequence ID" value="NZ_JADEXQ010000001.1"/>
</dbReference>
<dbReference type="PROSITE" id="PS00028">
    <property type="entry name" value="ZINC_FINGER_C2H2_1"/>
    <property type="match status" value="1"/>
</dbReference>
<dbReference type="EMBL" id="JADEXQ010000001">
    <property type="protein sequence ID" value="MBE9028192.1"/>
    <property type="molecule type" value="Genomic_DNA"/>
</dbReference>
<dbReference type="InterPro" id="IPR013467">
    <property type="entry name" value="HNH78-like"/>
</dbReference>
<dbReference type="InterPro" id="IPR013087">
    <property type="entry name" value="Znf_C2H2_type"/>
</dbReference>
<sequence>MRFIQKDSEPASFTTWKQQANENWQPTWENFQKPEKTEVLAALLQEQGYICCYCGQRISAPSSHIEHLKPRKHFPAEKLAYSNFLASCPGYPETENLEPKPLQEFCGHQKSDWYNADLLVTPLDPDCAAYFRYTALGEILPTIAPTREPAAKTTIERLGLDHSKLDRGRREAIEGLGLTNLLPNLTNREIQQFIDGLNQPDASGQLPPFCAALIYQLQSYLGGSS</sequence>
<proteinExistence type="predicted"/>
<dbReference type="Gene3D" id="1.10.30.50">
    <property type="match status" value="1"/>
</dbReference>
<evidence type="ECO:0000313" key="2">
    <source>
        <dbReference type="EMBL" id="MBE9028192.1"/>
    </source>
</evidence>
<keyword evidence="3" id="KW-1185">Reference proteome</keyword>
<reference evidence="2" key="1">
    <citation type="submission" date="2020-10" db="EMBL/GenBank/DDBJ databases">
        <authorList>
            <person name="Castelo-Branco R."/>
            <person name="Eusebio N."/>
            <person name="Adriana R."/>
            <person name="Vieira A."/>
            <person name="Brugerolle De Fraissinette N."/>
            <person name="Rezende De Castro R."/>
            <person name="Schneider M.P."/>
            <person name="Vasconcelos V."/>
            <person name="Leao P.N."/>
        </authorList>
    </citation>
    <scope>NUCLEOTIDE SEQUENCE</scope>
    <source>
        <strain evidence="2">LEGE 11480</strain>
    </source>
</reference>
<dbReference type="NCBIfam" id="TIGR02646">
    <property type="entry name" value="retron system putative HNH endonuclease"/>
    <property type="match status" value="1"/>
</dbReference>
<evidence type="ECO:0000313" key="3">
    <source>
        <dbReference type="Proteomes" id="UP000625316"/>
    </source>
</evidence>
<feature type="domain" description="C2H2-type" evidence="1">
    <location>
        <begin position="51"/>
        <end position="73"/>
    </location>
</feature>
<name>A0A928VKT0_9CYAN</name>
<organism evidence="2 3">
    <name type="scientific">Romeriopsis navalis LEGE 11480</name>
    <dbReference type="NCBI Taxonomy" id="2777977"/>
    <lineage>
        <taxon>Bacteria</taxon>
        <taxon>Bacillati</taxon>
        <taxon>Cyanobacteriota</taxon>
        <taxon>Cyanophyceae</taxon>
        <taxon>Leptolyngbyales</taxon>
        <taxon>Leptolyngbyaceae</taxon>
        <taxon>Romeriopsis</taxon>
        <taxon>Romeriopsis navalis</taxon>
    </lineage>
</organism>
<dbReference type="AlphaFoldDB" id="A0A928VKT0"/>
<evidence type="ECO:0000259" key="1">
    <source>
        <dbReference type="PROSITE" id="PS00028"/>
    </source>
</evidence>
<protein>
    <submittedName>
        <fullName evidence="2">TIGR02646 family protein</fullName>
    </submittedName>
</protein>
<accession>A0A928VKT0</accession>